<dbReference type="Gramene" id="rna-gnl|WGS:NBSK|LSAT_4X80981_mrna">
    <property type="protein sequence ID" value="cds-PLY63620.1"/>
    <property type="gene ID" value="gene-LSAT_4X80981"/>
</dbReference>
<accession>A0A9R1XIV3</accession>
<protein>
    <submittedName>
        <fullName evidence="2">Uncharacterized protein</fullName>
    </submittedName>
</protein>
<evidence type="ECO:0000313" key="2">
    <source>
        <dbReference type="EMBL" id="KAJ0209417.1"/>
    </source>
</evidence>
<dbReference type="AlphaFoldDB" id="A0A9R1XIV3"/>
<comment type="caution">
    <text evidence="2">The sequence shown here is derived from an EMBL/GenBank/DDBJ whole genome shotgun (WGS) entry which is preliminary data.</text>
</comment>
<dbReference type="PANTHER" id="PTHR34946">
    <property type="entry name" value="OS03G0310200 PROTEIN"/>
    <property type="match status" value="1"/>
</dbReference>
<dbReference type="EMBL" id="NBSK02000004">
    <property type="protein sequence ID" value="KAJ0209417.1"/>
    <property type="molecule type" value="Genomic_DNA"/>
</dbReference>
<dbReference type="Proteomes" id="UP000235145">
    <property type="component" value="Unassembled WGS sequence"/>
</dbReference>
<reference evidence="2 3" key="1">
    <citation type="journal article" date="2017" name="Nat. Commun.">
        <title>Genome assembly with in vitro proximity ligation data and whole-genome triplication in lettuce.</title>
        <authorList>
            <person name="Reyes-Chin-Wo S."/>
            <person name="Wang Z."/>
            <person name="Yang X."/>
            <person name="Kozik A."/>
            <person name="Arikit S."/>
            <person name="Song C."/>
            <person name="Xia L."/>
            <person name="Froenicke L."/>
            <person name="Lavelle D.O."/>
            <person name="Truco M.J."/>
            <person name="Xia R."/>
            <person name="Zhu S."/>
            <person name="Xu C."/>
            <person name="Xu H."/>
            <person name="Xu X."/>
            <person name="Cox K."/>
            <person name="Korf I."/>
            <person name="Meyers B.C."/>
            <person name="Michelmore R.W."/>
        </authorList>
    </citation>
    <scope>NUCLEOTIDE SEQUENCE [LARGE SCALE GENOMIC DNA]</scope>
    <source>
        <strain evidence="3">cv. Salinas</strain>
        <tissue evidence="2">Seedlings</tissue>
    </source>
</reference>
<organism evidence="2 3">
    <name type="scientific">Lactuca sativa</name>
    <name type="common">Garden lettuce</name>
    <dbReference type="NCBI Taxonomy" id="4236"/>
    <lineage>
        <taxon>Eukaryota</taxon>
        <taxon>Viridiplantae</taxon>
        <taxon>Streptophyta</taxon>
        <taxon>Embryophyta</taxon>
        <taxon>Tracheophyta</taxon>
        <taxon>Spermatophyta</taxon>
        <taxon>Magnoliopsida</taxon>
        <taxon>eudicotyledons</taxon>
        <taxon>Gunneridae</taxon>
        <taxon>Pentapetalae</taxon>
        <taxon>asterids</taxon>
        <taxon>campanulids</taxon>
        <taxon>Asterales</taxon>
        <taxon>Asteraceae</taxon>
        <taxon>Cichorioideae</taxon>
        <taxon>Cichorieae</taxon>
        <taxon>Lactucinae</taxon>
        <taxon>Lactuca</taxon>
    </lineage>
</organism>
<dbReference type="GO" id="GO:0005634">
    <property type="term" value="C:nucleus"/>
    <property type="evidence" value="ECO:0000318"/>
    <property type="project" value="GO_Central"/>
</dbReference>
<name>A0A9R1XIV3_LACSA</name>
<dbReference type="PANTHER" id="PTHR34946:SF2">
    <property type="entry name" value="OS04G0386300 PROTEIN"/>
    <property type="match status" value="1"/>
</dbReference>
<dbReference type="GO" id="GO:0009630">
    <property type="term" value="P:gravitropism"/>
    <property type="evidence" value="ECO:0000318"/>
    <property type="project" value="GO_Central"/>
</dbReference>
<proteinExistence type="predicted"/>
<feature type="region of interest" description="Disordered" evidence="1">
    <location>
        <begin position="1"/>
        <end position="30"/>
    </location>
</feature>
<keyword evidence="3" id="KW-1185">Reference proteome</keyword>
<sequence length="174" mass="20485">MEDDQRELQLLPTPPHTRGPYSRPASWKSDSMRYRSESIQFNSLESAGPSLDLQLSISLRPIQSPADHCMLGDSFEFDRRDSKSDNGRVEALKWQAADQIRIASMEKAYAERVREMTKREMELAQSEFSRARHMWERAREEVERVEKMKERATRRIDSTCMEITCQACRQKFRH</sequence>
<gene>
    <name evidence="2" type="ORF">LSAT_V11C400189140</name>
</gene>
<dbReference type="OrthoDB" id="1900138at2759"/>
<evidence type="ECO:0000256" key="1">
    <source>
        <dbReference type="SAM" id="MobiDB-lite"/>
    </source>
</evidence>
<evidence type="ECO:0000313" key="3">
    <source>
        <dbReference type="Proteomes" id="UP000235145"/>
    </source>
</evidence>